<dbReference type="EMBL" id="QMQZ01000001">
    <property type="protein sequence ID" value="RLE52411.1"/>
    <property type="molecule type" value="Genomic_DNA"/>
</dbReference>
<dbReference type="EMBL" id="QMRA01000063">
    <property type="protein sequence ID" value="RLE53503.1"/>
    <property type="molecule type" value="Genomic_DNA"/>
</dbReference>
<reference evidence="3 4" key="1">
    <citation type="submission" date="2018-06" db="EMBL/GenBank/DDBJ databases">
        <title>Extensive metabolic versatility and redundancy in microbially diverse, dynamic hydrothermal sediments.</title>
        <authorList>
            <person name="Dombrowski N."/>
            <person name="Teske A."/>
            <person name="Baker B.J."/>
        </authorList>
    </citation>
    <scope>NUCLEOTIDE SEQUENCE [LARGE SCALE GENOMIC DNA]</scope>
    <source>
        <strain evidence="2">B20_G2</strain>
        <strain evidence="1">B29_G17</strain>
    </source>
</reference>
<evidence type="ECO:0000313" key="2">
    <source>
        <dbReference type="EMBL" id="RLE53503.1"/>
    </source>
</evidence>
<evidence type="ECO:0000313" key="1">
    <source>
        <dbReference type="EMBL" id="RLE52411.1"/>
    </source>
</evidence>
<proteinExistence type="predicted"/>
<organism evidence="1 3">
    <name type="scientific">Thermoproteota archaeon</name>
    <dbReference type="NCBI Taxonomy" id="2056631"/>
    <lineage>
        <taxon>Archaea</taxon>
        <taxon>Thermoproteota</taxon>
    </lineage>
</organism>
<gene>
    <name evidence="1" type="ORF">DRJ20_00160</name>
    <name evidence="2" type="ORF">DRJ26_03270</name>
</gene>
<protein>
    <submittedName>
        <fullName evidence="1">Uncharacterized protein</fullName>
    </submittedName>
</protein>
<dbReference type="AlphaFoldDB" id="A0A497EZH1"/>
<dbReference type="Proteomes" id="UP000269499">
    <property type="component" value="Unassembled WGS sequence"/>
</dbReference>
<evidence type="ECO:0000313" key="4">
    <source>
        <dbReference type="Proteomes" id="UP000269499"/>
    </source>
</evidence>
<dbReference type="Proteomes" id="UP000268446">
    <property type="component" value="Unassembled WGS sequence"/>
</dbReference>
<sequence length="61" mass="7275">MRRIIETLKTLLLEKRYCPHCKDYVRVKITKTKVGRKVIEEQTCIKCGKVIEKIVKIEEKN</sequence>
<name>A0A497EZH1_9CREN</name>
<accession>A0A497EZH1</accession>
<evidence type="ECO:0000313" key="3">
    <source>
        <dbReference type="Proteomes" id="UP000268446"/>
    </source>
</evidence>
<comment type="caution">
    <text evidence="1">The sequence shown here is derived from an EMBL/GenBank/DDBJ whole genome shotgun (WGS) entry which is preliminary data.</text>
</comment>